<organism evidence="3">
    <name type="scientific">Ditylum brightwellii</name>
    <dbReference type="NCBI Taxonomy" id="49249"/>
    <lineage>
        <taxon>Eukaryota</taxon>
        <taxon>Sar</taxon>
        <taxon>Stramenopiles</taxon>
        <taxon>Ochrophyta</taxon>
        <taxon>Bacillariophyta</taxon>
        <taxon>Mediophyceae</taxon>
        <taxon>Lithodesmiophycidae</taxon>
        <taxon>Lithodesmiales</taxon>
        <taxon>Lithodesmiaceae</taxon>
        <taxon>Ditylum</taxon>
    </lineage>
</organism>
<feature type="compositionally biased region" description="Polar residues" evidence="2">
    <location>
        <begin position="299"/>
        <end position="310"/>
    </location>
</feature>
<keyword evidence="1" id="KW-0234">DNA repair</keyword>
<reference evidence="3" key="1">
    <citation type="submission" date="2021-01" db="EMBL/GenBank/DDBJ databases">
        <authorList>
            <person name="Corre E."/>
            <person name="Pelletier E."/>
            <person name="Niang G."/>
            <person name="Scheremetjew M."/>
            <person name="Finn R."/>
            <person name="Kale V."/>
            <person name="Holt S."/>
            <person name="Cochrane G."/>
            <person name="Meng A."/>
            <person name="Brown T."/>
            <person name="Cohen L."/>
        </authorList>
    </citation>
    <scope>NUCLEOTIDE SEQUENCE</scope>
    <source>
        <strain evidence="3">GSO104</strain>
    </source>
</reference>
<comment type="catalytic activity">
    <reaction evidence="1">
        <text>S-ubiquitinyl-[E2 ubiquitin-conjugating enzyme]-L-cysteine + [acceptor protein]-L-lysine = [E2 ubiquitin-conjugating enzyme]-L-cysteine + N(6)-ubiquitinyl-[acceptor protein]-L-lysine.</text>
        <dbReference type="EC" id="2.3.2.27"/>
    </reaction>
</comment>
<dbReference type="GO" id="GO:0030915">
    <property type="term" value="C:Smc5-Smc6 complex"/>
    <property type="evidence" value="ECO:0007669"/>
    <property type="project" value="UniProtKB-UniRule"/>
</dbReference>
<dbReference type="InterPro" id="IPR011513">
    <property type="entry name" value="Nse1"/>
</dbReference>
<feature type="region of interest" description="Disordered" evidence="2">
    <location>
        <begin position="154"/>
        <end position="209"/>
    </location>
</feature>
<gene>
    <name evidence="3" type="ORF">DBRI00130_LOCUS24363</name>
</gene>
<dbReference type="Pfam" id="PF07574">
    <property type="entry name" value="SMC_Nse1"/>
    <property type="match status" value="1"/>
</dbReference>
<feature type="region of interest" description="Disordered" evidence="2">
    <location>
        <begin position="260"/>
        <end position="312"/>
    </location>
</feature>
<dbReference type="AlphaFoldDB" id="A0A7S4RU85"/>
<keyword evidence="1" id="KW-0479">Metal-binding</keyword>
<feature type="compositionally biased region" description="Basic residues" evidence="2">
    <location>
        <begin position="286"/>
        <end position="298"/>
    </location>
</feature>
<protein>
    <recommendedName>
        <fullName evidence="1">Non-structural maintenance of chromosomes element 1 homolog</fullName>
        <ecNumber evidence="1">2.3.2.27</ecNumber>
    </recommendedName>
</protein>
<comment type="subcellular location">
    <subcellularLocation>
        <location evidence="1">Nucleus</location>
    </subcellularLocation>
</comment>
<evidence type="ECO:0000313" key="3">
    <source>
        <dbReference type="EMBL" id="CAE4625220.1"/>
    </source>
</evidence>
<keyword evidence="1" id="KW-0227">DNA damage</keyword>
<comment type="subunit">
    <text evidence="1">Component of the Smc5-Smc6 complex.</text>
</comment>
<dbReference type="GO" id="GO:0005634">
    <property type="term" value="C:nucleus"/>
    <property type="evidence" value="ECO:0007669"/>
    <property type="project" value="UniProtKB-SubCell"/>
</dbReference>
<evidence type="ECO:0000256" key="2">
    <source>
        <dbReference type="SAM" id="MobiDB-lite"/>
    </source>
</evidence>
<keyword evidence="1" id="KW-0833">Ubl conjugation pathway</keyword>
<dbReference type="Gene3D" id="3.90.1150.220">
    <property type="match status" value="1"/>
</dbReference>
<dbReference type="GO" id="GO:0061630">
    <property type="term" value="F:ubiquitin protein ligase activity"/>
    <property type="evidence" value="ECO:0007669"/>
    <property type="project" value="UniProtKB-EC"/>
</dbReference>
<feature type="compositionally biased region" description="Acidic residues" evidence="2">
    <location>
        <begin position="269"/>
        <end position="283"/>
    </location>
</feature>
<feature type="compositionally biased region" description="Low complexity" evidence="2">
    <location>
        <begin position="185"/>
        <end position="195"/>
    </location>
</feature>
<name>A0A7S4RU85_9STRA</name>
<proteinExistence type="inferred from homology"/>
<dbReference type="GO" id="GO:0006281">
    <property type="term" value="P:DNA repair"/>
    <property type="evidence" value="ECO:0007669"/>
    <property type="project" value="UniProtKB-UniRule"/>
</dbReference>
<keyword evidence="1" id="KW-0863">Zinc-finger</keyword>
<feature type="compositionally biased region" description="Acidic residues" evidence="2">
    <location>
        <begin position="163"/>
        <end position="179"/>
    </location>
</feature>
<sequence length="344" mass="39078">MSGRIKALNRKQKLFLQRLLASHILSTNDATELYNSIMNMSLTQTQDYDGDNEQDEEGLGRNLDHCLGLINASLVPAFRLEIRTISLPTSYCGGGEVDEEEVNGGSGGYQRYHAIVNLQSDGPAKNHAASTFGPHDLAFTRVAIEHIVEDDLEREQQRIDNEQEKEEEDNDDDEEEDDDGDKRSSIGSRRSTISSSKKRKKPKKKQLATIPSVGCTGALTRVDLLNLRSKLAGPHENKLNIRDTERVIDRMLEEGWLVIGPAPRNYDNDKDEEEEEDKEEEELSSPRKKKRHQRKSPRKSTGGNTQNNKQHYWIGPRTYMECPELLTDLGICKERMPQFILHHA</sequence>
<comment type="similarity">
    <text evidence="1">Belongs to the NSE1 family.</text>
</comment>
<keyword evidence="1" id="KW-0808">Transferase</keyword>
<keyword evidence="1" id="KW-0539">Nucleus</keyword>
<evidence type="ECO:0000256" key="1">
    <source>
        <dbReference type="RuleBase" id="RU368018"/>
    </source>
</evidence>
<keyword evidence="1" id="KW-0862">Zinc</keyword>
<dbReference type="EMBL" id="HBNS01031040">
    <property type="protein sequence ID" value="CAE4625220.1"/>
    <property type="molecule type" value="Transcribed_RNA"/>
</dbReference>
<keyword evidence="1" id="KW-0233">DNA recombination</keyword>
<dbReference type="GO" id="GO:0008270">
    <property type="term" value="F:zinc ion binding"/>
    <property type="evidence" value="ECO:0007669"/>
    <property type="project" value="UniProtKB-KW"/>
</dbReference>
<accession>A0A7S4RU85</accession>
<dbReference type="GO" id="GO:0006310">
    <property type="term" value="P:DNA recombination"/>
    <property type="evidence" value="ECO:0007669"/>
    <property type="project" value="UniProtKB-KW"/>
</dbReference>
<dbReference type="EC" id="2.3.2.27" evidence="1"/>
<feature type="compositionally biased region" description="Basic residues" evidence="2">
    <location>
        <begin position="196"/>
        <end position="206"/>
    </location>
</feature>